<evidence type="ECO:0000256" key="1">
    <source>
        <dbReference type="SAM" id="MobiDB-lite"/>
    </source>
</evidence>
<keyword evidence="4" id="KW-1185">Reference proteome</keyword>
<evidence type="ECO:0000259" key="2">
    <source>
        <dbReference type="Pfam" id="PF13837"/>
    </source>
</evidence>
<proteinExistence type="predicted"/>
<feature type="domain" description="Myb/SANT-like DNA-binding" evidence="2">
    <location>
        <begin position="11"/>
        <end position="110"/>
    </location>
</feature>
<organism evidence="3 4">
    <name type="scientific">Melipona bicolor</name>
    <dbReference type="NCBI Taxonomy" id="60889"/>
    <lineage>
        <taxon>Eukaryota</taxon>
        <taxon>Metazoa</taxon>
        <taxon>Ecdysozoa</taxon>
        <taxon>Arthropoda</taxon>
        <taxon>Hexapoda</taxon>
        <taxon>Insecta</taxon>
        <taxon>Pterygota</taxon>
        <taxon>Neoptera</taxon>
        <taxon>Endopterygota</taxon>
        <taxon>Hymenoptera</taxon>
        <taxon>Apocrita</taxon>
        <taxon>Aculeata</taxon>
        <taxon>Apoidea</taxon>
        <taxon>Anthophila</taxon>
        <taxon>Apidae</taxon>
        <taxon>Melipona</taxon>
    </lineage>
</organism>
<name>A0AA40FCN9_9HYME</name>
<reference evidence="3" key="1">
    <citation type="submission" date="2021-10" db="EMBL/GenBank/DDBJ databases">
        <title>Melipona bicolor Genome sequencing and assembly.</title>
        <authorList>
            <person name="Araujo N.S."/>
            <person name="Arias M.C."/>
        </authorList>
    </citation>
    <scope>NUCLEOTIDE SEQUENCE</scope>
    <source>
        <strain evidence="3">USP_2M_L1-L4_2017</strain>
        <tissue evidence="3">Whole body</tissue>
    </source>
</reference>
<dbReference type="EMBL" id="JAHYIQ010000075">
    <property type="protein sequence ID" value="KAK1116430.1"/>
    <property type="molecule type" value="Genomic_DNA"/>
</dbReference>
<dbReference type="InterPro" id="IPR044822">
    <property type="entry name" value="Myb_DNA-bind_4"/>
</dbReference>
<feature type="compositionally biased region" description="Basic and acidic residues" evidence="1">
    <location>
        <begin position="247"/>
        <end position="261"/>
    </location>
</feature>
<accession>A0AA40FCN9</accession>
<dbReference type="Proteomes" id="UP001177670">
    <property type="component" value="Unassembled WGS sequence"/>
</dbReference>
<gene>
    <name evidence="3" type="ORF">K0M31_019049</name>
</gene>
<feature type="region of interest" description="Disordered" evidence="1">
    <location>
        <begin position="247"/>
        <end position="278"/>
    </location>
</feature>
<protein>
    <recommendedName>
        <fullName evidence="2">Myb/SANT-like DNA-binding domain-containing protein</fullName>
    </recommendedName>
</protein>
<evidence type="ECO:0000313" key="4">
    <source>
        <dbReference type="Proteomes" id="UP001177670"/>
    </source>
</evidence>
<sequence length="317" mass="37375">MTQVSQHTKFRWAENLTCRFIQLRKENRKLFTGRKYSAQAGWQYILQQMREEFPTIMANVHYRVLKKKWSNLMQQYKISDLLKELKHPVHGDRNEADDVSWPYYNAIDEILGYNQGSTPTNDVYIDPYEFLCLSVTPEEITSSMDVLPAQSAPEIELRTNDSLPEQRLKTLCDNCSIEIQKVRPSNASRHSSHCEKQTSKNSVRKKQVTRNVAMLPRTTELTIEKVTSEADCSKDLFRLRGMSVSFDREDKERSQRDEIRPRKSRKSRTAALYSDDRRSRTDRRIEQIFEYIKKRDEEDRSIMVRVMHAVENIANKL</sequence>
<feature type="region of interest" description="Disordered" evidence="1">
    <location>
        <begin position="183"/>
        <end position="205"/>
    </location>
</feature>
<dbReference type="AlphaFoldDB" id="A0AA40FCN9"/>
<evidence type="ECO:0000313" key="3">
    <source>
        <dbReference type="EMBL" id="KAK1116430.1"/>
    </source>
</evidence>
<dbReference type="Pfam" id="PF13837">
    <property type="entry name" value="Myb_DNA-bind_4"/>
    <property type="match status" value="1"/>
</dbReference>
<comment type="caution">
    <text evidence="3">The sequence shown here is derived from an EMBL/GenBank/DDBJ whole genome shotgun (WGS) entry which is preliminary data.</text>
</comment>